<dbReference type="Gene3D" id="3.90.1150.10">
    <property type="entry name" value="Aspartate Aminotransferase, domain 1"/>
    <property type="match status" value="1"/>
</dbReference>
<feature type="binding site" evidence="9">
    <location>
        <position position="341"/>
    </location>
    <ligand>
        <name>substrate</name>
    </ligand>
</feature>
<evidence type="ECO:0000256" key="9">
    <source>
        <dbReference type="HAMAP-Rule" id="MF_00834"/>
    </source>
</evidence>
<evidence type="ECO:0000256" key="4">
    <source>
        <dbReference type="ARBA" id="ARBA00022679"/>
    </source>
</evidence>
<keyword evidence="11" id="KW-1185">Reference proteome</keyword>
<evidence type="ECO:0000256" key="6">
    <source>
        <dbReference type="ARBA" id="ARBA00022756"/>
    </source>
</evidence>
<organism evidence="10 11">
    <name type="scientific">Glaciimonas soli</name>
    <dbReference type="NCBI Taxonomy" id="2590999"/>
    <lineage>
        <taxon>Bacteria</taxon>
        <taxon>Pseudomonadati</taxon>
        <taxon>Pseudomonadota</taxon>
        <taxon>Betaproteobacteria</taxon>
        <taxon>Burkholderiales</taxon>
        <taxon>Oxalobacteraceae</taxon>
        <taxon>Glaciimonas</taxon>
    </lineage>
</organism>
<feature type="site" description="Participates in the substrate recognition with KAPA and in a stacking interaction with the adenine ring of SAM" evidence="9">
    <location>
        <position position="34"/>
    </location>
</feature>
<dbReference type="InterPro" id="IPR015422">
    <property type="entry name" value="PyrdxlP-dep_Trfase_small"/>
</dbReference>
<reference evidence="10 11" key="1">
    <citation type="submission" date="2019-10" db="EMBL/GenBank/DDBJ databases">
        <title>Glaciimonas soli sp. nov., a psychrophilic bacterium isolated from the forest soil of a high elevation mountain in Taiwan.</title>
        <authorList>
            <person name="Wang L.-T."/>
            <person name="Shieh W.Y."/>
        </authorList>
    </citation>
    <scope>NUCLEOTIDE SEQUENCE [LARGE SCALE GENOMIC DNA]</scope>
    <source>
        <strain evidence="10 11">GS1</strain>
    </source>
</reference>
<name>A0A843YN72_9BURK</name>
<feature type="binding site" evidence="9">
    <location>
        <position position="307"/>
    </location>
    <ligand>
        <name>substrate</name>
    </ligand>
</feature>
<dbReference type="Proteomes" id="UP000451565">
    <property type="component" value="Unassembled WGS sequence"/>
</dbReference>
<evidence type="ECO:0000313" key="10">
    <source>
        <dbReference type="EMBL" id="MQR00915.1"/>
    </source>
</evidence>
<dbReference type="GO" id="GO:0004015">
    <property type="term" value="F:adenosylmethionine-8-amino-7-oxononanoate transaminase activity"/>
    <property type="evidence" value="ECO:0007669"/>
    <property type="project" value="UniProtKB-UniRule"/>
</dbReference>
<feature type="modified residue" description="N6-(pyridoxal phosphate)lysine" evidence="9">
    <location>
        <position position="307"/>
    </location>
</feature>
<comment type="similarity">
    <text evidence="9">Belongs to the class-III pyridoxal-phosphate-dependent aminotransferase family. BioA subfamily.</text>
</comment>
<dbReference type="GO" id="GO:0009102">
    <property type="term" value="P:biotin biosynthetic process"/>
    <property type="evidence" value="ECO:0007669"/>
    <property type="project" value="UniProtKB-UniRule"/>
</dbReference>
<evidence type="ECO:0000256" key="2">
    <source>
        <dbReference type="ARBA" id="ARBA00005063"/>
    </source>
</evidence>
<dbReference type="InterPro" id="IPR015424">
    <property type="entry name" value="PyrdxlP-dep_Trfase"/>
</dbReference>
<comment type="pathway">
    <text evidence="2 9">Cofactor biosynthesis; biotin biosynthesis; 7,8-diaminononanoate from 8-amino-7-oxononanoate (SAM route): step 1/1.</text>
</comment>
<comment type="catalytic activity">
    <reaction evidence="8 9">
        <text>(8S)-8-amino-7-oxononanoate + S-adenosyl-L-methionine = S-adenosyl-4-methylsulfanyl-2-oxobutanoate + (7R,8S)-7,8-diammoniononanoate</text>
        <dbReference type="Rhea" id="RHEA:16861"/>
        <dbReference type="ChEBI" id="CHEBI:16490"/>
        <dbReference type="ChEBI" id="CHEBI:59789"/>
        <dbReference type="ChEBI" id="CHEBI:149468"/>
        <dbReference type="ChEBI" id="CHEBI:149469"/>
        <dbReference type="EC" id="2.6.1.62"/>
    </reaction>
</comment>
<evidence type="ECO:0000256" key="1">
    <source>
        <dbReference type="ARBA" id="ARBA00001933"/>
    </source>
</evidence>
<feature type="binding site" evidence="9">
    <location>
        <begin position="342"/>
        <end position="343"/>
    </location>
    <ligand>
        <name>pyridoxal 5'-phosphate</name>
        <dbReference type="ChEBI" id="CHEBI:597326"/>
    </ligand>
</feature>
<dbReference type="GO" id="GO:0030170">
    <property type="term" value="F:pyridoxal phosphate binding"/>
    <property type="evidence" value="ECO:0007669"/>
    <property type="project" value="UniProtKB-UniRule"/>
</dbReference>
<protein>
    <recommendedName>
        <fullName evidence="9">Adenosylmethionine-8-amino-7-oxononanoate aminotransferase</fullName>
        <ecNumber evidence="9">2.6.1.62</ecNumber>
    </recommendedName>
    <alternativeName>
        <fullName evidence="9">7,8-diamino-pelargonic acid aminotransferase</fullName>
        <shortName evidence="9">DAPA AT</shortName>
        <shortName evidence="9">DAPA aminotransferase</shortName>
    </alternativeName>
    <alternativeName>
        <fullName evidence="9">7,8-diaminononanoate synthase</fullName>
        <shortName evidence="9">DANS</shortName>
    </alternativeName>
    <alternativeName>
        <fullName evidence="9">Diaminopelargonic acid synthase</fullName>
    </alternativeName>
</protein>
<comment type="caution">
    <text evidence="10">The sequence shown here is derived from an EMBL/GenBank/DDBJ whole genome shotgun (WGS) entry which is preliminary data.</text>
</comment>
<feature type="binding site" evidence="9">
    <location>
        <position position="164"/>
    </location>
    <ligand>
        <name>substrate</name>
    </ligand>
</feature>
<dbReference type="OrthoDB" id="3398487at2"/>
<gene>
    <name evidence="9" type="primary">bioA</name>
    <name evidence="10" type="ORF">GEV47_09480</name>
</gene>
<feature type="binding site" evidence="9">
    <location>
        <begin position="131"/>
        <end position="132"/>
    </location>
    <ligand>
        <name>pyridoxal 5'-phosphate</name>
        <dbReference type="ChEBI" id="CHEBI:597326"/>
    </ligand>
</feature>
<keyword evidence="7 9" id="KW-0663">Pyridoxal phosphate</keyword>
<dbReference type="UniPathway" id="UPA00078">
    <property type="reaction ID" value="UER00160"/>
</dbReference>
<evidence type="ECO:0000256" key="3">
    <source>
        <dbReference type="ARBA" id="ARBA00022576"/>
    </source>
</evidence>
<keyword evidence="4 9" id="KW-0808">Transferase</keyword>
<dbReference type="CDD" id="cd00610">
    <property type="entry name" value="OAT_like"/>
    <property type="match status" value="1"/>
</dbReference>
<feature type="binding site" evidence="9">
    <location>
        <position position="430"/>
    </location>
    <ligand>
        <name>substrate</name>
    </ligand>
</feature>
<feature type="binding site" evidence="9">
    <location>
        <position position="71"/>
    </location>
    <ligand>
        <name>substrate</name>
    </ligand>
</feature>
<evidence type="ECO:0000256" key="5">
    <source>
        <dbReference type="ARBA" id="ARBA00022691"/>
    </source>
</evidence>
<dbReference type="GO" id="GO:0005737">
    <property type="term" value="C:cytoplasm"/>
    <property type="evidence" value="ECO:0007669"/>
    <property type="project" value="UniProtKB-SubCell"/>
</dbReference>
<accession>A0A843YN72</accession>
<dbReference type="EMBL" id="WINI01000004">
    <property type="protein sequence ID" value="MQR00915.1"/>
    <property type="molecule type" value="Genomic_DNA"/>
</dbReference>
<dbReference type="Gene3D" id="3.40.640.10">
    <property type="entry name" value="Type I PLP-dependent aspartate aminotransferase-like (Major domain)"/>
    <property type="match status" value="1"/>
</dbReference>
<evidence type="ECO:0000256" key="8">
    <source>
        <dbReference type="ARBA" id="ARBA00048449"/>
    </source>
</evidence>
<dbReference type="InterPro" id="IPR015421">
    <property type="entry name" value="PyrdxlP-dep_Trfase_major"/>
</dbReference>
<dbReference type="PANTHER" id="PTHR42684">
    <property type="entry name" value="ADENOSYLMETHIONINE-8-AMINO-7-OXONONANOATE AMINOTRANSFERASE"/>
    <property type="match status" value="1"/>
</dbReference>
<evidence type="ECO:0000313" key="11">
    <source>
        <dbReference type="Proteomes" id="UP000451565"/>
    </source>
</evidence>
<comment type="cofactor">
    <cofactor evidence="1 9">
        <name>pyridoxal 5'-phosphate</name>
        <dbReference type="ChEBI" id="CHEBI:597326"/>
    </cofactor>
</comment>
<proteinExistence type="inferred from homology"/>
<dbReference type="InterPro" id="IPR005814">
    <property type="entry name" value="Aminotrans_3"/>
</dbReference>
<dbReference type="Pfam" id="PF00202">
    <property type="entry name" value="Aminotran_3"/>
    <property type="match status" value="1"/>
</dbReference>
<comment type="function">
    <text evidence="9">Catalyzes the transfer of the alpha-amino group from S-adenosyl-L-methionine (SAM) to 7-keto-8-aminopelargonic acid (KAPA) to form 7,8-diaminopelargonic acid (DAPA). It is the only aminotransferase known to utilize SAM as an amino donor.</text>
</comment>
<sequence>MNSKEIIESNLNTSTPTNSQQLMQRSLQSVWHPCTQMQHHESVPLIPVTHGRGAWLYDADGKRYLDAISSWWVNLFGHANPRINAALKDQLDKLEHAMLAGFTHEPVIQLSERLSALTGNVLGHCFYASDGASAVEIALKMSFHAWRNLGHSSKQEFVCLQGSYHGETIGALAVTDVSLFRDAYGPMLSANRAHVVMSPDARGAQKGETAADVALRAAHALEMLLQQRGSHIAALIIEPLVQCATGMAMHDPVYLAEVRALCDRYQIHLIFDEIAVGCGRTGTFFASEQAASSDGQAIWPDFVCLSKGISGGYLPLSLVMTRDEIYQAFYDTDVRRGFLHSHSYTGNPLACRAALATLDIFDQDDVLNANRRKAQRITAALQPLAQHQQVQHFRQRGMIWAFDGVMSDAAATTFSRRFFSKALEHELLLRPIGRTVYLMPPYILDDAECDDLAARTAAVFESVIDNA</sequence>
<dbReference type="HAMAP" id="MF_00834">
    <property type="entry name" value="BioA"/>
    <property type="match status" value="1"/>
</dbReference>
<keyword evidence="9" id="KW-0963">Cytoplasm</keyword>
<dbReference type="EC" id="2.6.1.62" evidence="9"/>
<keyword evidence="3 9" id="KW-0032">Aminotransferase</keyword>
<dbReference type="NCBIfam" id="NF004624">
    <property type="entry name" value="PRK05964.1"/>
    <property type="match status" value="1"/>
</dbReference>
<comment type="subcellular location">
    <subcellularLocation>
        <location evidence="9">Cytoplasm</location>
    </subcellularLocation>
</comment>
<evidence type="ECO:0000256" key="7">
    <source>
        <dbReference type="ARBA" id="ARBA00022898"/>
    </source>
</evidence>
<dbReference type="SUPFAM" id="SSF53383">
    <property type="entry name" value="PLP-dependent transferases"/>
    <property type="match status" value="1"/>
</dbReference>
<keyword evidence="6 9" id="KW-0093">Biotin biosynthesis</keyword>
<dbReference type="AlphaFoldDB" id="A0A843YN72"/>
<comment type="subunit">
    <text evidence="9">Homodimer.</text>
</comment>
<keyword evidence="5 9" id="KW-0949">S-adenosyl-L-methionine</keyword>
<dbReference type="PANTHER" id="PTHR42684:SF17">
    <property type="entry name" value="ADENOSYLMETHIONINE-8-AMINO-7-OXONONANOATE AMINOTRANSFERASE"/>
    <property type="match status" value="1"/>
</dbReference>
<feature type="binding site" evidence="9">
    <location>
        <position position="272"/>
    </location>
    <ligand>
        <name>pyridoxal 5'-phosphate</name>
        <dbReference type="ChEBI" id="CHEBI:597326"/>
    </ligand>
</feature>
<dbReference type="InterPro" id="IPR005815">
    <property type="entry name" value="BioA"/>
</dbReference>
<dbReference type="NCBIfam" id="TIGR00508">
    <property type="entry name" value="bioA"/>
    <property type="match status" value="1"/>
</dbReference>
<dbReference type="PIRSF" id="PIRSF000521">
    <property type="entry name" value="Transaminase_4ab_Lys_Orn"/>
    <property type="match status" value="1"/>
</dbReference>